<dbReference type="AlphaFoldDB" id="A0A815N308"/>
<organism evidence="1 4">
    <name type="scientific">Adineta steineri</name>
    <dbReference type="NCBI Taxonomy" id="433720"/>
    <lineage>
        <taxon>Eukaryota</taxon>
        <taxon>Metazoa</taxon>
        <taxon>Spiralia</taxon>
        <taxon>Gnathifera</taxon>
        <taxon>Rotifera</taxon>
        <taxon>Eurotatoria</taxon>
        <taxon>Bdelloidea</taxon>
        <taxon>Adinetida</taxon>
        <taxon>Adinetidae</taxon>
        <taxon>Adineta</taxon>
    </lineage>
</organism>
<evidence type="ECO:0000313" key="3">
    <source>
        <dbReference type="Proteomes" id="UP000663832"/>
    </source>
</evidence>
<proteinExistence type="predicted"/>
<sequence>MIDTPSSSNDQSINEQIYLKNNKNDLRNYFIGSTKIILKQSQLPPHLNYVFISHRINLQVEYNRKRAIKSSTFGSNCQIEFVKNLSELSNENKLNEKWNIVIKQIPEK</sequence>
<gene>
    <name evidence="1" type="ORF">BJG266_LOCUS39468</name>
    <name evidence="2" type="ORF">QVE165_LOCUS56377</name>
</gene>
<evidence type="ECO:0000313" key="2">
    <source>
        <dbReference type="EMBL" id="CAF1625215.1"/>
    </source>
</evidence>
<dbReference type="EMBL" id="CAJNOI010001704">
    <property type="protein sequence ID" value="CAF1433404.1"/>
    <property type="molecule type" value="Genomic_DNA"/>
</dbReference>
<protein>
    <submittedName>
        <fullName evidence="1">Uncharacterized protein</fullName>
    </submittedName>
</protein>
<evidence type="ECO:0000313" key="1">
    <source>
        <dbReference type="EMBL" id="CAF1433404.1"/>
    </source>
</evidence>
<dbReference type="EMBL" id="CAJNOM010002038">
    <property type="protein sequence ID" value="CAF1625215.1"/>
    <property type="molecule type" value="Genomic_DNA"/>
</dbReference>
<keyword evidence="3" id="KW-1185">Reference proteome</keyword>
<dbReference type="Proteomes" id="UP000663832">
    <property type="component" value="Unassembled WGS sequence"/>
</dbReference>
<evidence type="ECO:0000313" key="4">
    <source>
        <dbReference type="Proteomes" id="UP000663877"/>
    </source>
</evidence>
<dbReference type="OrthoDB" id="3800936at2759"/>
<accession>A0A815N308</accession>
<dbReference type="Proteomes" id="UP000663877">
    <property type="component" value="Unassembled WGS sequence"/>
</dbReference>
<name>A0A815N308_9BILA</name>
<reference evidence="1" key="1">
    <citation type="submission" date="2021-02" db="EMBL/GenBank/DDBJ databases">
        <authorList>
            <person name="Nowell W R."/>
        </authorList>
    </citation>
    <scope>NUCLEOTIDE SEQUENCE</scope>
</reference>
<comment type="caution">
    <text evidence="1">The sequence shown here is derived from an EMBL/GenBank/DDBJ whole genome shotgun (WGS) entry which is preliminary data.</text>
</comment>